<protein>
    <recommendedName>
        <fullName evidence="4">Eisosome protein 1</fullName>
    </recommendedName>
</protein>
<feature type="region of interest" description="Disordered" evidence="1">
    <location>
        <begin position="419"/>
        <end position="441"/>
    </location>
</feature>
<name>A0A6A6E2R9_9PEZI</name>
<dbReference type="PANTHER" id="PTHR28298">
    <property type="entry name" value="EISOSOME PROTEIN 1"/>
    <property type="match status" value="1"/>
</dbReference>
<dbReference type="OrthoDB" id="4070583at2759"/>
<proteinExistence type="predicted"/>
<feature type="region of interest" description="Disordered" evidence="1">
    <location>
        <begin position="347"/>
        <end position="366"/>
    </location>
</feature>
<dbReference type="EMBL" id="ML994635">
    <property type="protein sequence ID" value="KAF2185012.1"/>
    <property type="molecule type" value="Genomic_DNA"/>
</dbReference>
<feature type="compositionally biased region" description="Polar residues" evidence="1">
    <location>
        <begin position="23"/>
        <end position="34"/>
    </location>
</feature>
<feature type="compositionally biased region" description="Low complexity" evidence="1">
    <location>
        <begin position="692"/>
        <end position="709"/>
    </location>
</feature>
<feature type="compositionally biased region" description="Basic and acidic residues" evidence="1">
    <location>
        <begin position="559"/>
        <end position="649"/>
    </location>
</feature>
<feature type="region of interest" description="Disordered" evidence="1">
    <location>
        <begin position="558"/>
        <end position="855"/>
    </location>
</feature>
<dbReference type="Proteomes" id="UP000800200">
    <property type="component" value="Unassembled WGS sequence"/>
</dbReference>
<feature type="compositionally biased region" description="Polar residues" evidence="1">
    <location>
        <begin position="354"/>
        <end position="364"/>
    </location>
</feature>
<organism evidence="2 3">
    <name type="scientific">Zopfia rhizophila CBS 207.26</name>
    <dbReference type="NCBI Taxonomy" id="1314779"/>
    <lineage>
        <taxon>Eukaryota</taxon>
        <taxon>Fungi</taxon>
        <taxon>Dikarya</taxon>
        <taxon>Ascomycota</taxon>
        <taxon>Pezizomycotina</taxon>
        <taxon>Dothideomycetes</taxon>
        <taxon>Dothideomycetes incertae sedis</taxon>
        <taxon>Zopfiaceae</taxon>
        <taxon>Zopfia</taxon>
    </lineage>
</organism>
<dbReference type="Pfam" id="PF12757">
    <property type="entry name" value="Eisosome1"/>
    <property type="match status" value="1"/>
</dbReference>
<feature type="region of interest" description="Disordered" evidence="1">
    <location>
        <begin position="225"/>
        <end position="246"/>
    </location>
</feature>
<reference evidence="2" key="1">
    <citation type="journal article" date="2020" name="Stud. Mycol.">
        <title>101 Dothideomycetes genomes: a test case for predicting lifestyles and emergence of pathogens.</title>
        <authorList>
            <person name="Haridas S."/>
            <person name="Albert R."/>
            <person name="Binder M."/>
            <person name="Bloem J."/>
            <person name="Labutti K."/>
            <person name="Salamov A."/>
            <person name="Andreopoulos B."/>
            <person name="Baker S."/>
            <person name="Barry K."/>
            <person name="Bills G."/>
            <person name="Bluhm B."/>
            <person name="Cannon C."/>
            <person name="Castanera R."/>
            <person name="Culley D."/>
            <person name="Daum C."/>
            <person name="Ezra D."/>
            <person name="Gonzalez J."/>
            <person name="Henrissat B."/>
            <person name="Kuo A."/>
            <person name="Liang C."/>
            <person name="Lipzen A."/>
            <person name="Lutzoni F."/>
            <person name="Magnuson J."/>
            <person name="Mondo S."/>
            <person name="Nolan M."/>
            <person name="Ohm R."/>
            <person name="Pangilinan J."/>
            <person name="Park H.-J."/>
            <person name="Ramirez L."/>
            <person name="Alfaro M."/>
            <person name="Sun H."/>
            <person name="Tritt A."/>
            <person name="Yoshinaga Y."/>
            <person name="Zwiers L.-H."/>
            <person name="Turgeon B."/>
            <person name="Goodwin S."/>
            <person name="Spatafora J."/>
            <person name="Crous P."/>
            <person name="Grigoriev I."/>
        </authorList>
    </citation>
    <scope>NUCLEOTIDE SEQUENCE</scope>
    <source>
        <strain evidence="2">CBS 207.26</strain>
    </source>
</reference>
<feature type="compositionally biased region" description="Low complexity" evidence="1">
    <location>
        <begin position="650"/>
        <end position="672"/>
    </location>
</feature>
<feature type="compositionally biased region" description="Acidic residues" evidence="1">
    <location>
        <begin position="813"/>
        <end position="822"/>
    </location>
</feature>
<gene>
    <name evidence="2" type="ORF">K469DRAFT_708272</name>
</gene>
<sequence>MSTQTQMVSNDAGDKPLKAGTNEAVNGSLTSATMRSPDPSVHKTKNTTLQDQASAAALYSTNHSAKGTGRRDINPLGHDGKLSSASAATSLKQAKAQDLFSFPVVGIDTRSSAGTAATLAHANKESLEWWKPEHSAAAGKAALLANDLKMAPFWQPEASTAGSKAALLAHKNGVKSNTWSPEASAAGNSAATLAFKKQGLGPKLDSGQAEDGKRGALVAATGAVSSCRKRAQSSPAPPPLYPDSENSAKNALSAATIAHTPSMKVAKTPLSPHTIDSNRVGSEAMEAARIQHSKSISRQMYTEHPPVALKVGEQNRQNALRASAISMAKQMYDIQQKHIDGAAGRLSRSHARTGASTAHGQQQEYNREADIKRQAMGYIGIQEAAQKLAAERLAKIGTDEDAAFRSYYGYETPHRSKLTIRRGRGRASSNPETADLGDSDDDELRCRRVRSQMSQFNKTLAEVDAKKREQDRKNLLAAAERKVQAQMQGIDKKIFEETGKMSPAMIEEWDAKARAKAAASSEARMENHGKVHIGHGKFVDQADIDAVAAARIQPTLDEITEKTEKRKAEEEEMRLDQEEKKRQALMEKERAAELKAEEKRTKDEEKKAAKARTSEEKAAVKQEKEAEKAKKAEEKRMQKEEKRKSKEAANAEAAVVADAAALTTDTTPATQAQDDELYRAPEPLPQHPPQTSEPETSNPASPTSPTSPSKSDRGFKSVLNRLKRRSRHSATTAGTDRPGFIGGAALRTSSPFSNPISQSRSPVPGPTGPTQPSEHPRYSDVSSLSSGLAISDDRSRYPQRTTNRLSAVSGGTEFEEARDEFDEKLVPPPSFASADISGARKGNPNRDSRFHEVGI</sequence>
<feature type="compositionally biased region" description="Basic and acidic residues" evidence="1">
    <location>
        <begin position="844"/>
        <end position="855"/>
    </location>
</feature>
<evidence type="ECO:0008006" key="4">
    <source>
        <dbReference type="Google" id="ProtNLM"/>
    </source>
</evidence>
<keyword evidence="3" id="KW-1185">Reference proteome</keyword>
<dbReference type="AlphaFoldDB" id="A0A6A6E2R9"/>
<accession>A0A6A6E2R9</accession>
<evidence type="ECO:0000256" key="1">
    <source>
        <dbReference type="SAM" id="MobiDB-lite"/>
    </source>
</evidence>
<feature type="compositionally biased region" description="Polar residues" evidence="1">
    <location>
        <begin position="747"/>
        <end position="761"/>
    </location>
</feature>
<evidence type="ECO:0000313" key="2">
    <source>
        <dbReference type="EMBL" id="KAF2185012.1"/>
    </source>
</evidence>
<dbReference type="GO" id="GO:0070941">
    <property type="term" value="P:eisosome assembly"/>
    <property type="evidence" value="ECO:0007669"/>
    <property type="project" value="TreeGrafter"/>
</dbReference>
<dbReference type="InterPro" id="IPR024527">
    <property type="entry name" value="Eisosome1"/>
</dbReference>
<evidence type="ECO:0000313" key="3">
    <source>
        <dbReference type="Proteomes" id="UP000800200"/>
    </source>
</evidence>
<feature type="region of interest" description="Disordered" evidence="1">
    <location>
        <begin position="1"/>
        <end position="44"/>
    </location>
</feature>
<dbReference type="PANTHER" id="PTHR28298:SF1">
    <property type="entry name" value="EISOSOME PROTEIN 1"/>
    <property type="match status" value="1"/>
</dbReference>